<dbReference type="PANTHER" id="PTHR33164">
    <property type="entry name" value="TRANSCRIPTIONAL REGULATOR, MARR FAMILY"/>
    <property type="match status" value="1"/>
</dbReference>
<evidence type="ECO:0000313" key="2">
    <source>
        <dbReference type="EMBL" id="WCT79458.1"/>
    </source>
</evidence>
<dbReference type="InterPro" id="IPR039422">
    <property type="entry name" value="MarR/SlyA-like"/>
</dbReference>
<gene>
    <name evidence="2" type="ORF">PQ457_20925</name>
</gene>
<dbReference type="Gene3D" id="1.10.10.10">
    <property type="entry name" value="Winged helix-like DNA-binding domain superfamily/Winged helix DNA-binding domain"/>
    <property type="match status" value="1"/>
</dbReference>
<evidence type="ECO:0000259" key="1">
    <source>
        <dbReference type="PROSITE" id="PS50995"/>
    </source>
</evidence>
<name>A0ABY7U1R7_9SPHN</name>
<organism evidence="2 3">
    <name type="scientific">Novosphingobium humi</name>
    <dbReference type="NCBI Taxonomy" id="2282397"/>
    <lineage>
        <taxon>Bacteria</taxon>
        <taxon>Pseudomonadati</taxon>
        <taxon>Pseudomonadota</taxon>
        <taxon>Alphaproteobacteria</taxon>
        <taxon>Sphingomonadales</taxon>
        <taxon>Sphingomonadaceae</taxon>
        <taxon>Novosphingobium</taxon>
    </lineage>
</organism>
<dbReference type="InterPro" id="IPR036388">
    <property type="entry name" value="WH-like_DNA-bd_sf"/>
</dbReference>
<dbReference type="Pfam" id="PF12802">
    <property type="entry name" value="MarR_2"/>
    <property type="match status" value="1"/>
</dbReference>
<dbReference type="InterPro" id="IPR000835">
    <property type="entry name" value="HTH_MarR-typ"/>
</dbReference>
<dbReference type="InterPro" id="IPR036390">
    <property type="entry name" value="WH_DNA-bd_sf"/>
</dbReference>
<dbReference type="EMBL" id="CP117418">
    <property type="protein sequence ID" value="WCT79458.1"/>
    <property type="molecule type" value="Genomic_DNA"/>
</dbReference>
<dbReference type="PANTHER" id="PTHR33164:SF57">
    <property type="entry name" value="MARR-FAMILY TRANSCRIPTIONAL REGULATOR"/>
    <property type="match status" value="1"/>
</dbReference>
<keyword evidence="2" id="KW-0614">Plasmid</keyword>
<reference evidence="2 3" key="1">
    <citation type="submission" date="2023-02" db="EMBL/GenBank/DDBJ databases">
        <title>Genome sequence of Novosphingobium humi KACC 19094.</title>
        <authorList>
            <person name="Kim S."/>
            <person name="Heo J."/>
            <person name="Kwon S.-W."/>
        </authorList>
    </citation>
    <scope>NUCLEOTIDE SEQUENCE [LARGE SCALE GENOMIC DNA]</scope>
    <source>
        <strain evidence="2 3">KACC 19094</strain>
        <plasmid evidence="2 3">unnamed1</plasmid>
    </source>
</reference>
<protein>
    <submittedName>
        <fullName evidence="2">MarR family transcriptional regulator</fullName>
    </submittedName>
</protein>
<sequence>MTARPTGRAVCHDEGAMESEAERRLELRVWIRLLDCAKLVEKQLRRNFQEQFDTTLPRFDVLAALDRAPDGLTMGEISRALLVSNGNVTSIVRQLSEQGLIDSRPDPNDRRAAIVSMTDAGRAYFKTLADAHSRWVHEALSCFPADHQAHLLALLDQLKSSIRAQ</sequence>
<dbReference type="PROSITE" id="PS50995">
    <property type="entry name" value="HTH_MARR_2"/>
    <property type="match status" value="1"/>
</dbReference>
<evidence type="ECO:0000313" key="3">
    <source>
        <dbReference type="Proteomes" id="UP001218231"/>
    </source>
</evidence>
<dbReference type="RefSeq" id="WP_273619732.1">
    <property type="nucleotide sequence ID" value="NZ_CP117418.1"/>
</dbReference>
<accession>A0ABY7U1R7</accession>
<feature type="domain" description="HTH marR-type" evidence="1">
    <location>
        <begin position="26"/>
        <end position="160"/>
    </location>
</feature>
<geneLocation type="plasmid" evidence="2 3">
    <name>unnamed1</name>
</geneLocation>
<proteinExistence type="predicted"/>
<dbReference type="Proteomes" id="UP001218231">
    <property type="component" value="Plasmid unnamed1"/>
</dbReference>
<dbReference type="SMART" id="SM00347">
    <property type="entry name" value="HTH_MARR"/>
    <property type="match status" value="1"/>
</dbReference>
<keyword evidence="3" id="KW-1185">Reference proteome</keyword>
<dbReference type="PRINTS" id="PR00598">
    <property type="entry name" value="HTHMARR"/>
</dbReference>
<dbReference type="SUPFAM" id="SSF46785">
    <property type="entry name" value="Winged helix' DNA-binding domain"/>
    <property type="match status" value="1"/>
</dbReference>